<dbReference type="Pfam" id="PF13302">
    <property type="entry name" value="Acetyltransf_3"/>
    <property type="match status" value="1"/>
</dbReference>
<evidence type="ECO:0000256" key="2">
    <source>
        <dbReference type="ARBA" id="ARBA00023315"/>
    </source>
</evidence>
<dbReference type="InterPro" id="IPR051531">
    <property type="entry name" value="N-acetyltransferase"/>
</dbReference>
<dbReference type="Proteomes" id="UP001451571">
    <property type="component" value="Chromosome"/>
</dbReference>
<reference evidence="5 6" key="1">
    <citation type="submission" date="2024-02" db="EMBL/GenBank/DDBJ databases">
        <title>Bacterial strain from lacustrine sediment.</title>
        <authorList>
            <person name="Petit C."/>
            <person name="Fadhlaoui K."/>
        </authorList>
    </citation>
    <scope>NUCLEOTIDE SEQUENCE [LARGE SCALE GENOMIC DNA]</scope>
    <source>
        <strain evidence="5 6">IPX-CK</strain>
    </source>
</reference>
<proteinExistence type="inferred from homology"/>
<dbReference type="PANTHER" id="PTHR43792">
    <property type="entry name" value="GNAT FAMILY, PUTATIVE (AFU_ORTHOLOGUE AFUA_3G00765)-RELATED-RELATED"/>
    <property type="match status" value="1"/>
</dbReference>
<evidence type="ECO:0000313" key="6">
    <source>
        <dbReference type="Proteomes" id="UP001451571"/>
    </source>
</evidence>
<comment type="similarity">
    <text evidence="3">Belongs to the acetyltransferase family. RimJ subfamily.</text>
</comment>
<dbReference type="RefSeq" id="WP_342759023.1">
    <property type="nucleotide sequence ID" value="NZ_CP146256.1"/>
</dbReference>
<dbReference type="SUPFAM" id="SSF55729">
    <property type="entry name" value="Acyl-CoA N-acyltransferases (Nat)"/>
    <property type="match status" value="1"/>
</dbReference>
<dbReference type="EC" id="2.-.-.-" evidence="5"/>
<dbReference type="InterPro" id="IPR000182">
    <property type="entry name" value="GNAT_dom"/>
</dbReference>
<dbReference type="GO" id="GO:0016740">
    <property type="term" value="F:transferase activity"/>
    <property type="evidence" value="ECO:0007669"/>
    <property type="project" value="UniProtKB-KW"/>
</dbReference>
<organism evidence="5 6">
    <name type="scientific">Kineothrix sedimenti</name>
    <dbReference type="NCBI Taxonomy" id="3123317"/>
    <lineage>
        <taxon>Bacteria</taxon>
        <taxon>Bacillati</taxon>
        <taxon>Bacillota</taxon>
        <taxon>Clostridia</taxon>
        <taxon>Lachnospirales</taxon>
        <taxon>Lachnospiraceae</taxon>
        <taxon>Kineothrix</taxon>
    </lineage>
</organism>
<dbReference type="Gene3D" id="3.40.630.30">
    <property type="match status" value="1"/>
</dbReference>
<evidence type="ECO:0000259" key="4">
    <source>
        <dbReference type="PROSITE" id="PS51186"/>
    </source>
</evidence>
<accession>A0ABZ3EYW1</accession>
<dbReference type="PROSITE" id="PS51186">
    <property type="entry name" value="GNAT"/>
    <property type="match status" value="1"/>
</dbReference>
<dbReference type="PANTHER" id="PTHR43792:SF8">
    <property type="entry name" value="[RIBOSOMAL PROTEIN US5]-ALANINE N-ACETYLTRANSFERASE"/>
    <property type="match status" value="1"/>
</dbReference>
<dbReference type="EMBL" id="CP146256">
    <property type="protein sequence ID" value="XAH75459.1"/>
    <property type="molecule type" value="Genomic_DNA"/>
</dbReference>
<feature type="domain" description="N-acetyltransferase" evidence="4">
    <location>
        <begin position="11"/>
        <end position="166"/>
    </location>
</feature>
<evidence type="ECO:0000313" key="5">
    <source>
        <dbReference type="EMBL" id="XAH75459.1"/>
    </source>
</evidence>
<evidence type="ECO:0000256" key="3">
    <source>
        <dbReference type="ARBA" id="ARBA00038502"/>
    </source>
</evidence>
<gene>
    <name evidence="5" type="ORF">V6984_06795</name>
</gene>
<name>A0ABZ3EYW1_9FIRM</name>
<keyword evidence="6" id="KW-1185">Reference proteome</keyword>
<evidence type="ECO:0000256" key="1">
    <source>
        <dbReference type="ARBA" id="ARBA00022679"/>
    </source>
</evidence>
<keyword evidence="2" id="KW-0012">Acyltransferase</keyword>
<dbReference type="InterPro" id="IPR016181">
    <property type="entry name" value="Acyl_CoA_acyltransferase"/>
</dbReference>
<keyword evidence="1 5" id="KW-0808">Transferase</keyword>
<sequence>MEVELVRWKEEYYEDFFQCSKDKDLYDNMSDDFPHTEEECRQAVASFVESDGKKACYRAILVNGRVCGCIAAFFETGMYCKNAEIAYWIRKEERGKGIMTGVIAGFVSTLFSDFNIHRVYARPFLHNVASCKVLEKAGFAEEGVLQDSVYKKGSIYSAVIYAIIKELHCKNNESLDSE</sequence>
<protein>
    <submittedName>
        <fullName evidence="5">GNAT family protein</fullName>
        <ecNumber evidence="5">2.-.-.-</ecNumber>
    </submittedName>
</protein>